<keyword evidence="3" id="KW-1185">Reference proteome</keyword>
<dbReference type="InterPro" id="IPR003615">
    <property type="entry name" value="HNH_nuc"/>
</dbReference>
<evidence type="ECO:0000313" key="2">
    <source>
        <dbReference type="EMBL" id="AZI42217.1"/>
    </source>
</evidence>
<organism evidence="2 3">
    <name type="scientific">Deinococcus psychrotolerans</name>
    <dbReference type="NCBI Taxonomy" id="2489213"/>
    <lineage>
        <taxon>Bacteria</taxon>
        <taxon>Thermotogati</taxon>
        <taxon>Deinococcota</taxon>
        <taxon>Deinococci</taxon>
        <taxon>Deinococcales</taxon>
        <taxon>Deinococcaceae</taxon>
        <taxon>Deinococcus</taxon>
    </lineage>
</organism>
<evidence type="ECO:0000313" key="3">
    <source>
        <dbReference type="Proteomes" id="UP000276417"/>
    </source>
</evidence>
<dbReference type="GO" id="GO:0003676">
    <property type="term" value="F:nucleic acid binding"/>
    <property type="evidence" value="ECO:0007669"/>
    <property type="project" value="InterPro"/>
</dbReference>
<dbReference type="Proteomes" id="UP000276417">
    <property type="component" value="Chromosome 1"/>
</dbReference>
<gene>
    <name evidence="2" type="ORF">EHF33_05190</name>
</gene>
<dbReference type="EMBL" id="CP034183">
    <property type="protein sequence ID" value="AZI42217.1"/>
    <property type="molecule type" value="Genomic_DNA"/>
</dbReference>
<dbReference type="OrthoDB" id="9779761at2"/>
<dbReference type="GO" id="GO:0008270">
    <property type="term" value="F:zinc ion binding"/>
    <property type="evidence" value="ECO:0007669"/>
    <property type="project" value="InterPro"/>
</dbReference>
<evidence type="ECO:0000259" key="1">
    <source>
        <dbReference type="Pfam" id="PF01844"/>
    </source>
</evidence>
<dbReference type="CDD" id="cd00085">
    <property type="entry name" value="HNHc"/>
    <property type="match status" value="1"/>
</dbReference>
<dbReference type="InterPro" id="IPR002711">
    <property type="entry name" value="HNH"/>
</dbReference>
<name>A0A3G8YDA1_9DEIO</name>
<dbReference type="GO" id="GO:0004519">
    <property type="term" value="F:endonuclease activity"/>
    <property type="evidence" value="ECO:0007669"/>
    <property type="project" value="InterPro"/>
</dbReference>
<dbReference type="Pfam" id="PF01844">
    <property type="entry name" value="HNH"/>
    <property type="match status" value="1"/>
</dbReference>
<sequence>MAYHGTICSVCDSDLEEFYGPVAYGFIHVHHSKPLSEIGERYTVNPETDLMPVCPNCHAMLHRTQPPLTTEQLRELIQEAHR</sequence>
<feature type="domain" description="HNH" evidence="1">
    <location>
        <begin position="8"/>
        <end position="63"/>
    </location>
</feature>
<dbReference type="AlphaFoldDB" id="A0A3G8YDA1"/>
<accession>A0A3G8YDA1</accession>
<proteinExistence type="predicted"/>
<reference evidence="2 3" key="1">
    <citation type="submission" date="2018-11" db="EMBL/GenBank/DDBJ databases">
        <title>Deinococcus shelandsis sp. nov., isolated from South Shetland Islands soil of Antarctica.</title>
        <authorList>
            <person name="Tian J."/>
        </authorList>
    </citation>
    <scope>NUCLEOTIDE SEQUENCE [LARGE SCALE GENOMIC DNA]</scope>
    <source>
        <strain evidence="2 3">S14-83T</strain>
    </source>
</reference>
<protein>
    <recommendedName>
        <fullName evidence="1">HNH domain-containing protein</fullName>
    </recommendedName>
</protein>
<dbReference type="KEGG" id="dph:EHF33_05190"/>